<comment type="caution">
    <text evidence="2">Lacks conserved residue(s) required for the propagation of feature annotation.</text>
</comment>
<sequence length="285" mass="31083">MELPWIHAFLLGLALTYVKAATKDINMGFYCTHPGNRVDVSDSDAGELVWDSYPSSEDCTVTLVAAVGKRIFLQFTDISISGDYNPCTDVLFVKGGSYGGGIRPDASWETVCGWSHPDFDAHNRHVTLKLKTNQYGTGHIHIRYTVYHSAHYDGCGDYKCLGSDMCIDNSLLCDGVDHCGDNSDEEHREFGGCGVVRHREWMKKIGIIVGCVVGVLLLIIVIICIYRRKKRPAATRSDVPMATAAQTANRGPTQMPGAGSYSPPPSYDEVVKSSPNSKDSGNAVV</sequence>
<evidence type="ECO:0000256" key="1">
    <source>
        <dbReference type="ARBA" id="ARBA00023157"/>
    </source>
</evidence>
<evidence type="ECO:0000259" key="6">
    <source>
        <dbReference type="SMART" id="SM00042"/>
    </source>
</evidence>
<reference evidence="7" key="1">
    <citation type="submission" date="2022-01" db="EMBL/GenBank/DDBJ databases">
        <authorList>
            <person name="Braso-Vives M."/>
        </authorList>
    </citation>
    <scope>NUCLEOTIDE SEQUENCE</scope>
</reference>
<feature type="transmembrane region" description="Helical" evidence="4">
    <location>
        <begin position="205"/>
        <end position="226"/>
    </location>
</feature>
<feature type="signal peptide" evidence="5">
    <location>
        <begin position="1"/>
        <end position="20"/>
    </location>
</feature>
<evidence type="ECO:0000313" key="7">
    <source>
        <dbReference type="EMBL" id="CAH1274334.1"/>
    </source>
</evidence>
<dbReference type="PROSITE" id="PS50068">
    <property type="entry name" value="LDLRA_2"/>
    <property type="match status" value="1"/>
</dbReference>
<dbReference type="InterPro" id="IPR042333">
    <property type="entry name" value="LRAD2/Mig-13-like"/>
</dbReference>
<dbReference type="Gene3D" id="4.10.400.10">
    <property type="entry name" value="Low-density Lipoprotein Receptor"/>
    <property type="match status" value="1"/>
</dbReference>
<keyword evidence="1" id="KW-1015">Disulfide bond</keyword>
<dbReference type="InterPro" id="IPR035914">
    <property type="entry name" value="Sperma_CUB_dom_sf"/>
</dbReference>
<dbReference type="CDD" id="cd00112">
    <property type="entry name" value="LDLa"/>
    <property type="match status" value="1"/>
</dbReference>
<organism evidence="7 8">
    <name type="scientific">Branchiostoma lanceolatum</name>
    <name type="common">Common lancelet</name>
    <name type="synonym">Amphioxus lanceolatum</name>
    <dbReference type="NCBI Taxonomy" id="7740"/>
    <lineage>
        <taxon>Eukaryota</taxon>
        <taxon>Metazoa</taxon>
        <taxon>Chordata</taxon>
        <taxon>Cephalochordata</taxon>
        <taxon>Leptocardii</taxon>
        <taxon>Amphioxiformes</taxon>
        <taxon>Branchiostomatidae</taxon>
        <taxon>Branchiostoma</taxon>
    </lineage>
</organism>
<dbReference type="AlphaFoldDB" id="A0A8K0F3X5"/>
<keyword evidence="4" id="KW-1133">Transmembrane helix</keyword>
<keyword evidence="4" id="KW-0812">Transmembrane</keyword>
<dbReference type="OrthoDB" id="6514358at2759"/>
<dbReference type="EMBL" id="OV696694">
    <property type="protein sequence ID" value="CAH1274334.1"/>
    <property type="molecule type" value="Genomic_DNA"/>
</dbReference>
<evidence type="ECO:0000256" key="5">
    <source>
        <dbReference type="SAM" id="SignalP"/>
    </source>
</evidence>
<accession>A0A8K0F3X5</accession>
<dbReference type="InterPro" id="IPR002172">
    <property type="entry name" value="LDrepeatLR_classA_rpt"/>
</dbReference>
<feature type="compositionally biased region" description="Polar residues" evidence="3">
    <location>
        <begin position="273"/>
        <end position="285"/>
    </location>
</feature>
<feature type="region of interest" description="Disordered" evidence="3">
    <location>
        <begin position="236"/>
        <end position="285"/>
    </location>
</feature>
<dbReference type="SMART" id="SM00042">
    <property type="entry name" value="CUB"/>
    <property type="match status" value="1"/>
</dbReference>
<dbReference type="InterPro" id="IPR036055">
    <property type="entry name" value="LDL_receptor-like_sf"/>
</dbReference>
<gene>
    <name evidence="7" type="primary">Hypp5293</name>
    <name evidence="7" type="ORF">BLAG_LOCUS25388</name>
</gene>
<dbReference type="Gene3D" id="2.60.120.290">
    <property type="entry name" value="Spermadhesin, CUB domain"/>
    <property type="match status" value="1"/>
</dbReference>
<evidence type="ECO:0000256" key="4">
    <source>
        <dbReference type="SAM" id="Phobius"/>
    </source>
</evidence>
<feature type="chain" id="PRO_5035436437" evidence="5">
    <location>
        <begin position="21"/>
        <end position="285"/>
    </location>
</feature>
<dbReference type="SUPFAM" id="SSF57424">
    <property type="entry name" value="LDL receptor-like module"/>
    <property type="match status" value="1"/>
</dbReference>
<name>A0A8K0F3X5_BRALA</name>
<proteinExistence type="predicted"/>
<dbReference type="PANTHER" id="PTHR24652">
    <property type="entry name" value="LOW-DENSITY LIPOPROTEIN RECEPTOR CLASS A DOMAIN-CONTAINING PROTEIN 2"/>
    <property type="match status" value="1"/>
</dbReference>
<dbReference type="SMART" id="SM00192">
    <property type="entry name" value="LDLa"/>
    <property type="match status" value="1"/>
</dbReference>
<keyword evidence="8" id="KW-1185">Reference proteome</keyword>
<dbReference type="Proteomes" id="UP000838412">
    <property type="component" value="Chromosome 9"/>
</dbReference>
<feature type="domain" description="CUB" evidence="6">
    <location>
        <begin position="34"/>
        <end position="151"/>
    </location>
</feature>
<dbReference type="InterPro" id="IPR000859">
    <property type="entry name" value="CUB_dom"/>
</dbReference>
<keyword evidence="5" id="KW-0732">Signal</keyword>
<keyword evidence="4" id="KW-0472">Membrane</keyword>
<dbReference type="PANTHER" id="PTHR24652:SF69">
    <property type="entry name" value="CUB DOMAIN-CONTAINING PROTEIN"/>
    <property type="match status" value="1"/>
</dbReference>
<protein>
    <submittedName>
        <fullName evidence="7">Hypp5293 protein</fullName>
    </submittedName>
</protein>
<evidence type="ECO:0000313" key="8">
    <source>
        <dbReference type="Proteomes" id="UP000838412"/>
    </source>
</evidence>
<evidence type="ECO:0000256" key="2">
    <source>
        <dbReference type="PROSITE-ProRule" id="PRU00124"/>
    </source>
</evidence>
<evidence type="ECO:0000256" key="3">
    <source>
        <dbReference type="SAM" id="MobiDB-lite"/>
    </source>
</evidence>
<dbReference type="SUPFAM" id="SSF49854">
    <property type="entry name" value="Spermadhesin, CUB domain"/>
    <property type="match status" value="1"/>
</dbReference>